<keyword evidence="3" id="KW-1185">Reference proteome</keyword>
<evidence type="ECO:0000256" key="1">
    <source>
        <dbReference type="SAM" id="SignalP"/>
    </source>
</evidence>
<proteinExistence type="predicted"/>
<dbReference type="AlphaFoldDB" id="A0A1I2S5Q1"/>
<evidence type="ECO:0000313" key="2">
    <source>
        <dbReference type="EMBL" id="SFG48138.1"/>
    </source>
</evidence>
<reference evidence="3" key="1">
    <citation type="submission" date="2016-10" db="EMBL/GenBank/DDBJ databases">
        <authorList>
            <person name="Varghese N."/>
            <person name="Submissions S."/>
        </authorList>
    </citation>
    <scope>NUCLEOTIDE SEQUENCE [LARGE SCALE GENOMIC DNA]</scope>
    <source>
        <strain evidence="3">LP51</strain>
    </source>
</reference>
<feature type="chain" id="PRO_5011487137" evidence="1">
    <location>
        <begin position="30"/>
        <end position="206"/>
    </location>
</feature>
<organism evidence="2 3">
    <name type="scientific">Pontibacter chinhatensis</name>
    <dbReference type="NCBI Taxonomy" id="1436961"/>
    <lineage>
        <taxon>Bacteria</taxon>
        <taxon>Pseudomonadati</taxon>
        <taxon>Bacteroidota</taxon>
        <taxon>Cytophagia</taxon>
        <taxon>Cytophagales</taxon>
        <taxon>Hymenobacteraceae</taxon>
        <taxon>Pontibacter</taxon>
    </lineage>
</organism>
<keyword evidence="1" id="KW-0732">Signal</keyword>
<dbReference type="Proteomes" id="UP000198724">
    <property type="component" value="Unassembled WGS sequence"/>
</dbReference>
<gene>
    <name evidence="2" type="ORF">SAMN05421739_102657</name>
</gene>
<evidence type="ECO:0000313" key="3">
    <source>
        <dbReference type="Proteomes" id="UP000198724"/>
    </source>
</evidence>
<sequence length="206" mass="24121">MKPFYSSRRLLLLLHSALFMLFVQNNLCAQNINNLKNLNGFRDFKYGDKKEKFDGKYNLELDVTASEGKNTEYIVENFYNRNRDYKKFGIEFDGTRLFFTENKLYQISLSKMMSFEDVIVERDAMKSIGGRTTLDKILDELSLLFGEEVHNSKGLNNETIVTFKDPSIDNVCELTVEVNEVFRTMFITLTFYNKPLTNISRINKFN</sequence>
<protein>
    <submittedName>
        <fullName evidence="2">Uncharacterized protein</fullName>
    </submittedName>
</protein>
<name>A0A1I2S5Q1_9BACT</name>
<dbReference type="RefSeq" id="WP_092100095.1">
    <property type="nucleotide sequence ID" value="NZ_FOOT01000002.1"/>
</dbReference>
<dbReference type="EMBL" id="FOOT01000002">
    <property type="protein sequence ID" value="SFG48138.1"/>
    <property type="molecule type" value="Genomic_DNA"/>
</dbReference>
<dbReference type="STRING" id="1436961.SAMN05421739_102657"/>
<accession>A0A1I2S5Q1</accession>
<feature type="signal peptide" evidence="1">
    <location>
        <begin position="1"/>
        <end position="29"/>
    </location>
</feature>